<evidence type="ECO:0000313" key="2">
    <source>
        <dbReference type="Proteomes" id="UP000094849"/>
    </source>
</evidence>
<keyword evidence="2" id="KW-1185">Reference proteome</keyword>
<protein>
    <submittedName>
        <fullName evidence="1">Uncharacterized protein</fullName>
    </submittedName>
</protein>
<dbReference type="STRING" id="1818881.A3196_07750"/>
<accession>A0A1E2UPH1</accession>
<organism evidence="1 2">
    <name type="scientific">Candidatus Thiodiazotropha endoloripes</name>
    <dbReference type="NCBI Taxonomy" id="1818881"/>
    <lineage>
        <taxon>Bacteria</taxon>
        <taxon>Pseudomonadati</taxon>
        <taxon>Pseudomonadota</taxon>
        <taxon>Gammaproteobacteria</taxon>
        <taxon>Chromatiales</taxon>
        <taxon>Sedimenticolaceae</taxon>
        <taxon>Candidatus Thiodiazotropha</taxon>
    </lineage>
</organism>
<proteinExistence type="predicted"/>
<sequence length="162" mass="18716">MKKKANNLSIMILVISLLWLPVCYSQQAGPEEIYHQYRKSLSSSSDFDSLTGLLSNRTLKASYQYIEKLKSRGISEAEAKSTLFRGRQRAFKYEKSRKKTDFHQSDTKAVITFVVEDENIPNHFSNKPSVDSVTTIEKTIEEVHLVNENGWKLDRRVIKPFK</sequence>
<evidence type="ECO:0000313" key="1">
    <source>
        <dbReference type="EMBL" id="ODB96660.1"/>
    </source>
</evidence>
<dbReference type="RefSeq" id="WP_069013848.1">
    <property type="nucleotide sequence ID" value="NZ_LVJW01000003.1"/>
</dbReference>
<dbReference type="AlphaFoldDB" id="A0A1E2UPH1"/>
<dbReference type="EMBL" id="LVJZ01000003">
    <property type="protein sequence ID" value="ODB96660.1"/>
    <property type="molecule type" value="Genomic_DNA"/>
</dbReference>
<reference evidence="1 2" key="1">
    <citation type="submission" date="2016-03" db="EMBL/GenBank/DDBJ databases">
        <title>Chemosynthetic sulphur-oxidizing symbionts of marine invertebrate animals are capable of nitrogen fixation.</title>
        <authorList>
            <person name="Petersen J.M."/>
            <person name="Kemper A."/>
            <person name="Gruber-Vodicka H."/>
            <person name="Cardini U."/>
            <person name="Geest Mvander."/>
            <person name="Kleiner M."/>
            <person name="Bulgheresi S."/>
            <person name="Fussmann M."/>
            <person name="Herbold C."/>
            <person name="Seah B.K.B."/>
            <person name="Antony C.Paul."/>
            <person name="Liu D."/>
            <person name="Belitz A."/>
            <person name="Weber M."/>
        </authorList>
    </citation>
    <scope>NUCLEOTIDE SEQUENCE [LARGE SCALE GENOMIC DNA]</scope>
    <source>
        <strain evidence="1">G_D</strain>
    </source>
</reference>
<gene>
    <name evidence="1" type="ORF">A3196_07750</name>
</gene>
<comment type="caution">
    <text evidence="1">The sequence shown here is derived from an EMBL/GenBank/DDBJ whole genome shotgun (WGS) entry which is preliminary data.</text>
</comment>
<dbReference type="Proteomes" id="UP000094849">
    <property type="component" value="Unassembled WGS sequence"/>
</dbReference>
<name>A0A1E2UPH1_9GAMM</name>